<protein>
    <submittedName>
        <fullName evidence="1">Uncharacterized protein</fullName>
    </submittedName>
</protein>
<evidence type="ECO:0000313" key="2">
    <source>
        <dbReference type="Proteomes" id="UP001057452"/>
    </source>
</evidence>
<reference evidence="1" key="1">
    <citation type="submission" date="2022-05" db="EMBL/GenBank/DDBJ databases">
        <title>Chromosome-level genome of Chaenocephalus aceratus.</title>
        <authorList>
            <person name="Park H."/>
        </authorList>
    </citation>
    <scope>NUCLEOTIDE SEQUENCE</scope>
    <source>
        <strain evidence="1">KU_202001</strain>
    </source>
</reference>
<name>A0ACB9XE94_CHAAC</name>
<keyword evidence="2" id="KW-1185">Reference proteome</keyword>
<dbReference type="EMBL" id="CM043790">
    <property type="protein sequence ID" value="KAI4825010.1"/>
    <property type="molecule type" value="Genomic_DNA"/>
</dbReference>
<comment type="caution">
    <text evidence="1">The sequence shown here is derived from an EMBL/GenBank/DDBJ whole genome shotgun (WGS) entry which is preliminary data.</text>
</comment>
<proteinExistence type="predicted"/>
<feature type="non-terminal residue" evidence="1">
    <location>
        <position position="90"/>
    </location>
</feature>
<accession>A0ACB9XE94</accession>
<gene>
    <name evidence="1" type="ORF">KUCAC02_020715</name>
</gene>
<dbReference type="Proteomes" id="UP001057452">
    <property type="component" value="Chromosome 6"/>
</dbReference>
<sequence>MTKCDIKNYLENIYNVPVGAVRTRIQFGLERSDSREFDVFIIFRWGRGSNKKRNHLNQKIKQPDYKVAYVQLSPEGLAAFEAVALTPVFE</sequence>
<evidence type="ECO:0000313" key="1">
    <source>
        <dbReference type="EMBL" id="KAI4825010.1"/>
    </source>
</evidence>
<organism evidence="1 2">
    <name type="scientific">Chaenocephalus aceratus</name>
    <name type="common">Blackfin icefish</name>
    <name type="synonym">Chaenichthys aceratus</name>
    <dbReference type="NCBI Taxonomy" id="36190"/>
    <lineage>
        <taxon>Eukaryota</taxon>
        <taxon>Metazoa</taxon>
        <taxon>Chordata</taxon>
        <taxon>Craniata</taxon>
        <taxon>Vertebrata</taxon>
        <taxon>Euteleostomi</taxon>
        <taxon>Actinopterygii</taxon>
        <taxon>Neopterygii</taxon>
        <taxon>Teleostei</taxon>
        <taxon>Neoteleostei</taxon>
        <taxon>Acanthomorphata</taxon>
        <taxon>Eupercaria</taxon>
        <taxon>Perciformes</taxon>
        <taxon>Notothenioidei</taxon>
        <taxon>Channichthyidae</taxon>
        <taxon>Chaenocephalus</taxon>
    </lineage>
</organism>